<name>A0A1G9GV81_9ACTN</name>
<dbReference type="EMBL" id="FNGF01000003">
    <property type="protein sequence ID" value="SDL04620.1"/>
    <property type="molecule type" value="Genomic_DNA"/>
</dbReference>
<protein>
    <submittedName>
        <fullName evidence="1">Uncharacterized protein</fullName>
    </submittedName>
</protein>
<dbReference type="OrthoDB" id="9942603at2"/>
<keyword evidence="2" id="KW-1185">Reference proteome</keyword>
<dbReference type="Proteomes" id="UP000198662">
    <property type="component" value="Unassembled WGS sequence"/>
</dbReference>
<accession>A0A1G9GV81</accession>
<reference evidence="2" key="1">
    <citation type="submission" date="2016-10" db="EMBL/GenBank/DDBJ databases">
        <authorList>
            <person name="Varghese N."/>
            <person name="Submissions S."/>
        </authorList>
    </citation>
    <scope>NUCLEOTIDE SEQUENCE [LARGE SCALE GENOMIC DNA]</scope>
    <source>
        <strain evidence="2">CGMCC 4.3147</strain>
    </source>
</reference>
<proteinExistence type="predicted"/>
<dbReference type="RefSeq" id="WP_091048650.1">
    <property type="nucleotide sequence ID" value="NZ_FNGF01000003.1"/>
</dbReference>
<gene>
    <name evidence="1" type="ORF">SAMN05216298_2449</name>
</gene>
<organism evidence="1 2">
    <name type="scientific">Glycomyces sambucus</name>
    <dbReference type="NCBI Taxonomy" id="380244"/>
    <lineage>
        <taxon>Bacteria</taxon>
        <taxon>Bacillati</taxon>
        <taxon>Actinomycetota</taxon>
        <taxon>Actinomycetes</taxon>
        <taxon>Glycomycetales</taxon>
        <taxon>Glycomycetaceae</taxon>
        <taxon>Glycomyces</taxon>
    </lineage>
</organism>
<evidence type="ECO:0000313" key="1">
    <source>
        <dbReference type="EMBL" id="SDL04620.1"/>
    </source>
</evidence>
<evidence type="ECO:0000313" key="2">
    <source>
        <dbReference type="Proteomes" id="UP000198662"/>
    </source>
</evidence>
<sequence>MQDGMSGDFSMFLKDGMTFASYVYGNERGALRIERGIGGAGLVLHGSPVEFRQVAEALHRLADEVERGVRRQRALDNAPRRRTTFVAEPAMKEEMEVAV</sequence>
<dbReference type="STRING" id="380244.SAMN05216298_2449"/>
<dbReference type="AlphaFoldDB" id="A0A1G9GV81"/>